<dbReference type="WBParaSite" id="Hba_15528">
    <property type="protein sequence ID" value="Hba_15528"/>
    <property type="gene ID" value="Hba_15528"/>
</dbReference>
<reference evidence="4" key="1">
    <citation type="submission" date="2016-11" db="UniProtKB">
        <authorList>
            <consortium name="WormBaseParasite"/>
        </authorList>
    </citation>
    <scope>IDENTIFICATION</scope>
</reference>
<dbReference type="GO" id="GO:0043542">
    <property type="term" value="P:endothelial cell migration"/>
    <property type="evidence" value="ECO:0007669"/>
    <property type="project" value="TreeGrafter"/>
</dbReference>
<evidence type="ECO:0000313" key="3">
    <source>
        <dbReference type="Proteomes" id="UP000095283"/>
    </source>
</evidence>
<dbReference type="Proteomes" id="UP000095283">
    <property type="component" value="Unplaced"/>
</dbReference>
<feature type="region of interest" description="Disordered" evidence="1">
    <location>
        <begin position="114"/>
        <end position="136"/>
    </location>
</feature>
<keyword evidence="3" id="KW-1185">Reference proteome</keyword>
<evidence type="ECO:0000259" key="2">
    <source>
        <dbReference type="PROSITE" id="PS50010"/>
    </source>
</evidence>
<dbReference type="SUPFAM" id="SSF48065">
    <property type="entry name" value="DBL homology domain (DH-domain)"/>
    <property type="match status" value="1"/>
</dbReference>
<feature type="compositionally biased region" description="Basic and acidic residues" evidence="1">
    <location>
        <begin position="117"/>
        <end position="132"/>
    </location>
</feature>
<dbReference type="GO" id="GO:0030424">
    <property type="term" value="C:axon"/>
    <property type="evidence" value="ECO:0007669"/>
    <property type="project" value="TreeGrafter"/>
</dbReference>
<dbReference type="GO" id="GO:0007266">
    <property type="term" value="P:Rho protein signal transduction"/>
    <property type="evidence" value="ECO:0007669"/>
    <property type="project" value="TreeGrafter"/>
</dbReference>
<dbReference type="InterPro" id="IPR040181">
    <property type="entry name" value="PKHG5/7"/>
</dbReference>
<protein>
    <submittedName>
        <fullName evidence="4">DH domain-containing protein</fullName>
    </submittedName>
</protein>
<dbReference type="InterPro" id="IPR000219">
    <property type="entry name" value="DH_dom"/>
</dbReference>
<dbReference type="Gene3D" id="1.20.900.10">
    <property type="entry name" value="Dbl homology (DH) domain"/>
    <property type="match status" value="1"/>
</dbReference>
<dbReference type="GO" id="GO:0030139">
    <property type="term" value="C:endocytic vesicle"/>
    <property type="evidence" value="ECO:0007669"/>
    <property type="project" value="TreeGrafter"/>
</dbReference>
<name>A0A1I7XCV4_HETBA</name>
<sequence length="448" mass="52424">MPSVKQQSSFKRQQNIRIEHSRYHAVDIDGPSYLIAHFPECDDSTQKIVVEPGMRLFEVFEEPLRSRGLNLNDVEIFIEKSASAVPENADVRFLAGRNVIVKGRCAMRVGRHTRAAHSMDDSNADRPSRKMSAEAVSRKSSFVNSRMLCKSRQQSEVRLNGSEDAVEGRGSESSLKDLSTFDEPSCSELTVDDGGTRRARSVTSSRISLFFGKEKNEMINRLNEMKENTESLSNIIPDIEEHWTDIVGDRVVRYVYFIFCHMNVLKKSLFFLFCIQLLSFQSLSRRHTEQQEAIWEIVTTEYRYIQRVFINYSQLYSVNVMFWRRAIQPMLDYSRQEKKPLDPAMLLNGFEDIAEWSKCYITFNLRHDDSHTYTQKKQKEHELFREFVLWAESQDSMRRQKLCDTLTCPMQRLTRYSLLLKMGEIMKSIDSYDCIDNEEFEKVKKEWS</sequence>
<dbReference type="GO" id="GO:0005886">
    <property type="term" value="C:plasma membrane"/>
    <property type="evidence" value="ECO:0007669"/>
    <property type="project" value="TreeGrafter"/>
</dbReference>
<evidence type="ECO:0000256" key="1">
    <source>
        <dbReference type="SAM" id="MobiDB-lite"/>
    </source>
</evidence>
<feature type="domain" description="DH" evidence="2">
    <location>
        <begin position="308"/>
        <end position="421"/>
    </location>
</feature>
<dbReference type="PANTHER" id="PTHR13217">
    <property type="entry name" value="PLECKSTRIN HOMOLOGY DOMAIN-CONTAINING FAMILY G MEMBER 7"/>
    <property type="match status" value="1"/>
</dbReference>
<dbReference type="PROSITE" id="PS50010">
    <property type="entry name" value="DH_2"/>
    <property type="match status" value="1"/>
</dbReference>
<organism evidence="3 4">
    <name type="scientific">Heterorhabditis bacteriophora</name>
    <name type="common">Entomopathogenic nematode worm</name>
    <dbReference type="NCBI Taxonomy" id="37862"/>
    <lineage>
        <taxon>Eukaryota</taxon>
        <taxon>Metazoa</taxon>
        <taxon>Ecdysozoa</taxon>
        <taxon>Nematoda</taxon>
        <taxon>Chromadorea</taxon>
        <taxon>Rhabditida</taxon>
        <taxon>Rhabditina</taxon>
        <taxon>Rhabditomorpha</taxon>
        <taxon>Strongyloidea</taxon>
        <taxon>Heterorhabditidae</taxon>
        <taxon>Heterorhabditis</taxon>
    </lineage>
</organism>
<dbReference type="GO" id="GO:0005085">
    <property type="term" value="F:guanyl-nucleotide exchange factor activity"/>
    <property type="evidence" value="ECO:0007669"/>
    <property type="project" value="InterPro"/>
</dbReference>
<dbReference type="AlphaFoldDB" id="A0A1I7XCV4"/>
<proteinExistence type="predicted"/>
<dbReference type="SMART" id="SM00325">
    <property type="entry name" value="RhoGEF"/>
    <property type="match status" value="1"/>
</dbReference>
<dbReference type="InterPro" id="IPR035899">
    <property type="entry name" value="DBL_dom_sf"/>
</dbReference>
<accession>A0A1I7XCV4</accession>
<feature type="region of interest" description="Disordered" evidence="1">
    <location>
        <begin position="153"/>
        <end position="177"/>
    </location>
</feature>
<dbReference type="PANTHER" id="PTHR13217:SF11">
    <property type="entry name" value="PLECKSTRIN HOMOLOGY DOMAIN-CONTAINING FAMILY G MEMBER 5"/>
    <property type="match status" value="1"/>
</dbReference>
<evidence type="ECO:0000313" key="4">
    <source>
        <dbReference type="WBParaSite" id="Hba_15528"/>
    </source>
</evidence>
<dbReference type="Pfam" id="PF00621">
    <property type="entry name" value="RhoGEF"/>
    <property type="match status" value="1"/>
</dbReference>